<dbReference type="EMBL" id="JBBPBN010000014">
    <property type="protein sequence ID" value="KAK9025225.1"/>
    <property type="molecule type" value="Genomic_DNA"/>
</dbReference>
<organism evidence="1 2">
    <name type="scientific">Hibiscus sabdariffa</name>
    <name type="common">roselle</name>
    <dbReference type="NCBI Taxonomy" id="183260"/>
    <lineage>
        <taxon>Eukaryota</taxon>
        <taxon>Viridiplantae</taxon>
        <taxon>Streptophyta</taxon>
        <taxon>Embryophyta</taxon>
        <taxon>Tracheophyta</taxon>
        <taxon>Spermatophyta</taxon>
        <taxon>Magnoliopsida</taxon>
        <taxon>eudicotyledons</taxon>
        <taxon>Gunneridae</taxon>
        <taxon>Pentapetalae</taxon>
        <taxon>rosids</taxon>
        <taxon>malvids</taxon>
        <taxon>Malvales</taxon>
        <taxon>Malvaceae</taxon>
        <taxon>Malvoideae</taxon>
        <taxon>Hibiscus</taxon>
    </lineage>
</organism>
<keyword evidence="2" id="KW-1185">Reference proteome</keyword>
<gene>
    <name evidence="1" type="ORF">V6N11_065121</name>
</gene>
<accession>A0ABR2SJ17</accession>
<evidence type="ECO:0000313" key="2">
    <source>
        <dbReference type="Proteomes" id="UP001396334"/>
    </source>
</evidence>
<evidence type="ECO:0000313" key="1">
    <source>
        <dbReference type="EMBL" id="KAK9025225.1"/>
    </source>
</evidence>
<protein>
    <submittedName>
        <fullName evidence="1">Uncharacterized protein</fullName>
    </submittedName>
</protein>
<comment type="caution">
    <text evidence="1">The sequence shown here is derived from an EMBL/GenBank/DDBJ whole genome shotgun (WGS) entry which is preliminary data.</text>
</comment>
<dbReference type="Proteomes" id="UP001396334">
    <property type="component" value="Unassembled WGS sequence"/>
</dbReference>
<name>A0ABR2SJ17_9ROSI</name>
<proteinExistence type="predicted"/>
<reference evidence="1 2" key="1">
    <citation type="journal article" date="2024" name="G3 (Bethesda)">
        <title>Genome assembly of Hibiscus sabdariffa L. provides insights into metabolisms of medicinal natural products.</title>
        <authorList>
            <person name="Kim T."/>
        </authorList>
    </citation>
    <scope>NUCLEOTIDE SEQUENCE [LARGE SCALE GENOMIC DNA]</scope>
    <source>
        <strain evidence="1">TK-2024</strain>
        <tissue evidence="1">Old leaves</tissue>
    </source>
</reference>
<sequence>MYGTRPQCKRRYQQAHCTPGRPDFNFNGGNFAKKSFPSKWDDEGKWLISSSCHEIKREEGLHCSVKPASRSTLLSGSHDTRSFHPSAIAQLLAWNGQAITKPREIRIKERDTCTIISLPPLGSQASARKLGEKLGVDYK</sequence>